<dbReference type="EMBL" id="MH669004">
    <property type="protein sequence ID" value="AXQ61129.1"/>
    <property type="molecule type" value="Genomic_DNA"/>
</dbReference>
<dbReference type="GeneID" id="64471054"/>
<gene>
    <name evidence="1" type="primary">52</name>
    <name evidence="1" type="ORF">SEA_HANK144_52</name>
</gene>
<name>A0A385DRA1_9CAUD</name>
<evidence type="ECO:0000313" key="1">
    <source>
        <dbReference type="EMBL" id="AXQ61129.1"/>
    </source>
</evidence>
<keyword evidence="2" id="KW-1185">Reference proteome</keyword>
<protein>
    <submittedName>
        <fullName evidence="1">Uncharacterized protein</fullName>
    </submittedName>
</protein>
<proteinExistence type="predicted"/>
<reference evidence="1 2" key="1">
    <citation type="submission" date="2018-07" db="EMBL/GenBank/DDBJ databases">
        <authorList>
            <person name="Amani N.Z."/>
            <person name="Ambroziak M.E."/>
            <person name="Biju A."/>
            <person name="Bushnell W."/>
            <person name="Calia C.N."/>
            <person name="Chen Y.J."/>
            <person name="Hill L.T."/>
            <person name="Karpinska S."/>
            <person name="Martinez K.C."/>
            <person name="Medwid J.R."/>
            <person name="Nguyen C."/>
            <person name="Oliver A."/>
            <person name="Pham J.P."/>
            <person name="Ramsey M.R."/>
            <person name="Ravi S."/>
            <person name="Sardina J.R."/>
            <person name="Senecal S.L."/>
            <person name="Sheen J."/>
            <person name="Shende N.V."/>
            <person name="Shi C.Y."/>
            <person name="Stuart L.C."/>
            <person name="Vu L."/>
            <person name="Wang L.Q."/>
            <person name="West L.J."/>
            <person name="Westgaard A.C."/>
            <person name="Liu R.B."/>
            <person name="Pierce E.C."/>
            <person name="Mohan S."/>
            <person name="Pogliano J."/>
            <person name="Delesalle V.A."/>
            <person name="Garlena R.A."/>
            <person name="Russell D.A."/>
            <person name="Pope W.H."/>
            <person name="Jacobs-Sera D."/>
            <person name="Hatfull G.F."/>
        </authorList>
    </citation>
    <scope>NUCLEOTIDE SEQUENCE [LARGE SCALE GENOMIC DNA]</scope>
</reference>
<dbReference type="RefSeq" id="YP_010055104.1">
    <property type="nucleotide sequence ID" value="NC_054661.1"/>
</dbReference>
<sequence length="82" mass="9009">MATTDRDQETLAPEECALGSVVWDIGRDLPGVVMGHHGGDRVQLRAIKGGREWEGFKLRSLTGREELSLHLAARNEASRQGL</sequence>
<accession>A0A385DRA1</accession>
<evidence type="ECO:0000313" key="2">
    <source>
        <dbReference type="Proteomes" id="UP000264086"/>
    </source>
</evidence>
<organism evidence="1 2">
    <name type="scientific">Streptomyces phage Hank144</name>
    <dbReference type="NCBI Taxonomy" id="2301573"/>
    <lineage>
        <taxon>Viruses</taxon>
        <taxon>Duplodnaviria</taxon>
        <taxon>Heunggongvirae</taxon>
        <taxon>Uroviricota</taxon>
        <taxon>Caudoviricetes</taxon>
        <taxon>Arquatrovirinae</taxon>
        <taxon>Janusvirus</taxon>
        <taxon>Janusvirus hank144</taxon>
    </lineage>
</organism>
<dbReference type="Proteomes" id="UP000264086">
    <property type="component" value="Segment"/>
</dbReference>
<dbReference type="KEGG" id="vg:64471054"/>